<dbReference type="InParanoid" id="A0CCN0"/>
<accession>A0CCN0</accession>
<dbReference type="AlphaFoldDB" id="A0CCN0"/>
<protein>
    <submittedName>
        <fullName evidence="2">Uncharacterized protein</fullName>
    </submittedName>
</protein>
<dbReference type="RefSeq" id="XP_001435944.1">
    <property type="nucleotide sequence ID" value="XM_001435907.1"/>
</dbReference>
<organism evidence="2 3">
    <name type="scientific">Paramecium tetraurelia</name>
    <dbReference type="NCBI Taxonomy" id="5888"/>
    <lineage>
        <taxon>Eukaryota</taxon>
        <taxon>Sar</taxon>
        <taxon>Alveolata</taxon>
        <taxon>Ciliophora</taxon>
        <taxon>Intramacronucleata</taxon>
        <taxon>Oligohymenophorea</taxon>
        <taxon>Peniculida</taxon>
        <taxon>Parameciidae</taxon>
        <taxon>Paramecium</taxon>
    </lineage>
</organism>
<keyword evidence="3" id="KW-1185">Reference proteome</keyword>
<reference evidence="2 3" key="1">
    <citation type="journal article" date="2006" name="Nature">
        <title>Global trends of whole-genome duplications revealed by the ciliate Paramecium tetraurelia.</title>
        <authorList>
            <consortium name="Genoscope"/>
            <person name="Aury J.-M."/>
            <person name="Jaillon O."/>
            <person name="Duret L."/>
            <person name="Noel B."/>
            <person name="Jubin C."/>
            <person name="Porcel B.M."/>
            <person name="Segurens B."/>
            <person name="Daubin V."/>
            <person name="Anthouard V."/>
            <person name="Aiach N."/>
            <person name="Arnaiz O."/>
            <person name="Billaut A."/>
            <person name="Beisson J."/>
            <person name="Blanc I."/>
            <person name="Bouhouche K."/>
            <person name="Camara F."/>
            <person name="Duharcourt S."/>
            <person name="Guigo R."/>
            <person name="Gogendeau D."/>
            <person name="Katinka M."/>
            <person name="Keller A.-M."/>
            <person name="Kissmehl R."/>
            <person name="Klotz C."/>
            <person name="Koll F."/>
            <person name="Le Moue A."/>
            <person name="Lepere C."/>
            <person name="Malinsky S."/>
            <person name="Nowacki M."/>
            <person name="Nowak J.K."/>
            <person name="Plattner H."/>
            <person name="Poulain J."/>
            <person name="Ruiz F."/>
            <person name="Serrano V."/>
            <person name="Zagulski M."/>
            <person name="Dessen P."/>
            <person name="Betermier M."/>
            <person name="Weissenbach J."/>
            <person name="Scarpelli C."/>
            <person name="Schachter V."/>
            <person name="Sperling L."/>
            <person name="Meyer E."/>
            <person name="Cohen J."/>
            <person name="Wincker P."/>
        </authorList>
    </citation>
    <scope>NUCLEOTIDE SEQUENCE [LARGE SCALE GENOMIC DNA]</scope>
    <source>
        <strain evidence="2 3">Stock d4-2</strain>
    </source>
</reference>
<proteinExistence type="predicted"/>
<dbReference type="KEGG" id="ptm:GSPATT00037332001"/>
<dbReference type="OrthoDB" id="313520at2759"/>
<gene>
    <name evidence="2" type="ORF">GSPATT00037332001</name>
</gene>
<dbReference type="GeneID" id="5021729"/>
<dbReference type="HOGENOM" id="CLU_2659859_0_0_1"/>
<dbReference type="EMBL" id="CT868061">
    <property type="protein sequence ID" value="CAK68547.1"/>
    <property type="molecule type" value="Genomic_DNA"/>
</dbReference>
<evidence type="ECO:0000313" key="2">
    <source>
        <dbReference type="EMBL" id="CAK68547.1"/>
    </source>
</evidence>
<feature type="coiled-coil region" evidence="1">
    <location>
        <begin position="22"/>
        <end position="49"/>
    </location>
</feature>
<dbReference type="Proteomes" id="UP000000600">
    <property type="component" value="Unassembled WGS sequence"/>
</dbReference>
<keyword evidence="1" id="KW-0175">Coiled coil</keyword>
<evidence type="ECO:0000256" key="1">
    <source>
        <dbReference type="SAM" id="Coils"/>
    </source>
</evidence>
<evidence type="ECO:0000313" key="3">
    <source>
        <dbReference type="Proteomes" id="UP000000600"/>
    </source>
</evidence>
<sequence length="76" mass="8671">MRFGRVGAISAITRSKRSEQYLAGKSDDIEMTEKQLNQAEKIMRGISKDQKSMVLYRVPVLQDNNASDLVFGEQEY</sequence>
<name>A0CCN0_PARTE</name>